<gene>
    <name evidence="9" type="primary">lspA</name>
    <name evidence="12" type="ORF">SAMN04489760_1113</name>
</gene>
<evidence type="ECO:0000256" key="9">
    <source>
        <dbReference type="HAMAP-Rule" id="MF_00161"/>
    </source>
</evidence>
<evidence type="ECO:0000313" key="12">
    <source>
        <dbReference type="EMBL" id="SEM33935.1"/>
    </source>
</evidence>
<dbReference type="PANTHER" id="PTHR33695:SF1">
    <property type="entry name" value="LIPOPROTEIN SIGNAL PEPTIDASE"/>
    <property type="match status" value="1"/>
</dbReference>
<evidence type="ECO:0000256" key="8">
    <source>
        <dbReference type="ARBA" id="ARBA00023136"/>
    </source>
</evidence>
<evidence type="ECO:0000256" key="7">
    <source>
        <dbReference type="ARBA" id="ARBA00022989"/>
    </source>
</evidence>
<feature type="transmembrane region" description="Helical" evidence="9">
    <location>
        <begin position="141"/>
        <end position="161"/>
    </location>
</feature>
<keyword evidence="2 9" id="KW-1003">Cell membrane</keyword>
<dbReference type="EMBL" id="FOBS01000011">
    <property type="protein sequence ID" value="SEM33935.1"/>
    <property type="molecule type" value="Genomic_DNA"/>
</dbReference>
<feature type="active site" evidence="9">
    <location>
        <position position="149"/>
    </location>
</feature>
<feature type="transmembrane region" description="Helical" evidence="9">
    <location>
        <begin position="74"/>
        <end position="96"/>
    </location>
</feature>
<keyword evidence="7 9" id="KW-1133">Transmembrane helix</keyword>
<dbReference type="GO" id="GO:0004190">
    <property type="term" value="F:aspartic-type endopeptidase activity"/>
    <property type="evidence" value="ECO:0007669"/>
    <property type="project" value="UniProtKB-UniRule"/>
</dbReference>
<feature type="transmembrane region" description="Helical" evidence="9">
    <location>
        <begin position="103"/>
        <end position="121"/>
    </location>
</feature>
<keyword evidence="3 9" id="KW-0645">Protease</keyword>
<dbReference type="Pfam" id="PF01252">
    <property type="entry name" value="Peptidase_A8"/>
    <property type="match status" value="1"/>
</dbReference>
<protein>
    <recommendedName>
        <fullName evidence="9">Lipoprotein signal peptidase</fullName>
        <ecNumber evidence="9">3.4.23.36</ecNumber>
    </recommendedName>
    <alternativeName>
        <fullName evidence="9">Prolipoprotein signal peptidase</fullName>
    </alternativeName>
    <alternativeName>
        <fullName evidence="9">Signal peptidase II</fullName>
        <shortName evidence="9">SPase II</shortName>
    </alternativeName>
</protein>
<dbReference type="GO" id="GO:0005886">
    <property type="term" value="C:plasma membrane"/>
    <property type="evidence" value="ECO:0007669"/>
    <property type="project" value="UniProtKB-SubCell"/>
</dbReference>
<name>A0A1H7XJU1_9BACT</name>
<evidence type="ECO:0000256" key="2">
    <source>
        <dbReference type="ARBA" id="ARBA00022475"/>
    </source>
</evidence>
<dbReference type="HAMAP" id="MF_00161">
    <property type="entry name" value="LspA"/>
    <property type="match status" value="1"/>
</dbReference>
<dbReference type="InterPro" id="IPR001872">
    <property type="entry name" value="Peptidase_A8"/>
</dbReference>
<dbReference type="PRINTS" id="PR00781">
    <property type="entry name" value="LIPOSIGPTASE"/>
</dbReference>
<dbReference type="GO" id="GO:0006508">
    <property type="term" value="P:proteolysis"/>
    <property type="evidence" value="ECO:0007669"/>
    <property type="project" value="UniProtKB-KW"/>
</dbReference>
<evidence type="ECO:0000256" key="1">
    <source>
        <dbReference type="ARBA" id="ARBA00006139"/>
    </source>
</evidence>
<evidence type="ECO:0000256" key="5">
    <source>
        <dbReference type="ARBA" id="ARBA00022750"/>
    </source>
</evidence>
<evidence type="ECO:0000256" key="3">
    <source>
        <dbReference type="ARBA" id="ARBA00022670"/>
    </source>
</evidence>
<dbReference type="PANTHER" id="PTHR33695">
    <property type="entry name" value="LIPOPROTEIN SIGNAL PEPTIDASE"/>
    <property type="match status" value="1"/>
</dbReference>
<comment type="function">
    <text evidence="9 10">This protein specifically catalyzes the removal of signal peptides from prolipoproteins.</text>
</comment>
<keyword evidence="13" id="KW-1185">Reference proteome</keyword>
<evidence type="ECO:0000256" key="4">
    <source>
        <dbReference type="ARBA" id="ARBA00022692"/>
    </source>
</evidence>
<keyword evidence="6 9" id="KW-0378">Hydrolase</keyword>
<dbReference type="EC" id="3.4.23.36" evidence="9"/>
<feature type="transmembrane region" description="Helical" evidence="9">
    <location>
        <begin position="48"/>
        <end position="68"/>
    </location>
</feature>
<keyword evidence="8 9" id="KW-0472">Membrane</keyword>
<organism evidence="12 13">
    <name type="scientific">Syntrophus gentianae</name>
    <dbReference type="NCBI Taxonomy" id="43775"/>
    <lineage>
        <taxon>Bacteria</taxon>
        <taxon>Pseudomonadati</taxon>
        <taxon>Thermodesulfobacteriota</taxon>
        <taxon>Syntrophia</taxon>
        <taxon>Syntrophales</taxon>
        <taxon>Syntrophaceae</taxon>
        <taxon>Syntrophus</taxon>
    </lineage>
</organism>
<dbReference type="NCBIfam" id="TIGR00077">
    <property type="entry name" value="lspA"/>
    <property type="match status" value="1"/>
</dbReference>
<dbReference type="Proteomes" id="UP000198744">
    <property type="component" value="Unassembled WGS sequence"/>
</dbReference>
<dbReference type="UniPathway" id="UPA00665"/>
<reference evidence="12 13" key="1">
    <citation type="submission" date="2016-10" db="EMBL/GenBank/DDBJ databases">
        <authorList>
            <person name="de Groot N.N."/>
        </authorList>
    </citation>
    <scope>NUCLEOTIDE SEQUENCE [LARGE SCALE GENOMIC DNA]</scope>
    <source>
        <strain evidence="12 13">DSM 8423</strain>
    </source>
</reference>
<feature type="active site" evidence="9">
    <location>
        <position position="131"/>
    </location>
</feature>
<evidence type="ECO:0000256" key="6">
    <source>
        <dbReference type="ARBA" id="ARBA00022801"/>
    </source>
</evidence>
<proteinExistence type="inferred from homology"/>
<dbReference type="AlphaFoldDB" id="A0A1H7XJU1"/>
<evidence type="ECO:0000256" key="10">
    <source>
        <dbReference type="RuleBase" id="RU000594"/>
    </source>
</evidence>
<keyword evidence="5 9" id="KW-0064">Aspartyl protease</keyword>
<dbReference type="STRING" id="43775.SAMN04489760_1113"/>
<feature type="transmembrane region" description="Helical" evidence="9">
    <location>
        <begin position="15"/>
        <end position="36"/>
    </location>
</feature>
<comment type="subcellular location">
    <subcellularLocation>
        <location evidence="9">Cell membrane</location>
        <topology evidence="9">Multi-pass membrane protein</topology>
    </subcellularLocation>
</comment>
<evidence type="ECO:0000313" key="13">
    <source>
        <dbReference type="Proteomes" id="UP000198744"/>
    </source>
</evidence>
<comment type="similarity">
    <text evidence="1 9 11">Belongs to the peptidase A8 family.</text>
</comment>
<evidence type="ECO:0000256" key="11">
    <source>
        <dbReference type="RuleBase" id="RU004181"/>
    </source>
</evidence>
<sequence>MPHEPEGLIMTKKNILIFLCTAGLVLLLDQVTKLYVVSHFQLHESIPVISGFFNLTYIRNPGAAFGFLSEASPLFRGTFFSLVTLIAVGLILYYLIENKVGDLWLLIPLALVLAGALGNLVDRFRFGEVVDFLDLYIGTYHWPAFNIADSAISIGAFFLIVEMLKRRKEDL</sequence>
<comment type="catalytic activity">
    <reaction evidence="9 10">
        <text>Release of signal peptides from bacterial membrane prolipoproteins. Hydrolyzes -Xaa-Yaa-Zaa-|-(S,diacylglyceryl)Cys-, in which Xaa is hydrophobic (preferably Leu), and Yaa (Ala or Ser) and Zaa (Gly or Ala) have small, neutral side chains.</text>
        <dbReference type="EC" id="3.4.23.36"/>
    </reaction>
</comment>
<accession>A0A1H7XJU1</accession>
<dbReference type="PROSITE" id="PS00855">
    <property type="entry name" value="SPASE_II"/>
    <property type="match status" value="1"/>
</dbReference>
<comment type="pathway">
    <text evidence="9">Protein modification; lipoprotein biosynthesis (signal peptide cleavage).</text>
</comment>
<keyword evidence="4 9" id="KW-0812">Transmembrane</keyword>